<dbReference type="Gene3D" id="3.50.50.60">
    <property type="entry name" value="FAD/NAD(P)-binding domain"/>
    <property type="match status" value="2"/>
</dbReference>
<evidence type="ECO:0000256" key="3">
    <source>
        <dbReference type="ARBA" id="ARBA00022827"/>
    </source>
</evidence>
<dbReference type="InterPro" id="IPR023753">
    <property type="entry name" value="FAD/NAD-binding_dom"/>
</dbReference>
<evidence type="ECO:0000256" key="1">
    <source>
        <dbReference type="ARBA" id="ARBA00001974"/>
    </source>
</evidence>
<dbReference type="InterPro" id="IPR036188">
    <property type="entry name" value="FAD/NAD-bd_sf"/>
</dbReference>
<keyword evidence="2" id="KW-0285">Flavoprotein</keyword>
<protein>
    <submittedName>
        <fullName evidence="6">FAD-dependent oxidoreductase</fullName>
    </submittedName>
</protein>
<keyword evidence="7" id="KW-1185">Reference proteome</keyword>
<dbReference type="PANTHER" id="PTHR43429:SF3">
    <property type="entry name" value="NITRITE REDUCTASE [NAD(P)H]"/>
    <property type="match status" value="1"/>
</dbReference>
<comment type="caution">
    <text evidence="6">The sequence shown here is derived from an EMBL/GenBank/DDBJ whole genome shotgun (WGS) entry which is preliminary data.</text>
</comment>
<comment type="cofactor">
    <cofactor evidence="1">
        <name>FAD</name>
        <dbReference type="ChEBI" id="CHEBI:57692"/>
    </cofactor>
</comment>
<evidence type="ECO:0000256" key="2">
    <source>
        <dbReference type="ARBA" id="ARBA00022630"/>
    </source>
</evidence>
<dbReference type="Pfam" id="PF04324">
    <property type="entry name" value="Fer2_BFD"/>
    <property type="match status" value="1"/>
</dbReference>
<accession>A0ABW6YDZ2</accession>
<evidence type="ECO:0000259" key="4">
    <source>
        <dbReference type="Pfam" id="PF04324"/>
    </source>
</evidence>
<evidence type="ECO:0000313" key="7">
    <source>
        <dbReference type="Proteomes" id="UP001603013"/>
    </source>
</evidence>
<sequence length="432" mass="44205">MKRILVVGNGLAAHRLTARLAALGHDGPVTVLGAEPHPAYQRTLLGSVLGGDVPASALTLSAPPPGVRVLTGVRVVAIDRARRVVRCADGTRYGYDTLVLATGARPTGDVHTLADAARPVRGRVAVVGGGVLGVETATALRRRGHRVVLAHGGPHPMHRHLDEVAGQLVAARLESWGIELRLGGYVPASGTLGADTVLRCTGTVPETAAAREAGLAVRHASGSIVVDERLRTNDSSIRAIGACAGTPDLAGALAQAETLATLLTGGDTRYAPLPPILRPRVPGLDIASLGASGPSGAPDEVVTFSDPARGRYARIEIRDERISRAVLVGLPEGTAAVAQLSDTGRPVPEDRLALLLGGRTKAPGDDPAAMADETVLCHCNNVSKGTVVRAWQHGARDLAALAATTRATTGCGGCTAAVRAVCAALPVPEEVG</sequence>
<dbReference type="EMBL" id="JBIBSM010000009">
    <property type="protein sequence ID" value="MFF8278043.1"/>
    <property type="molecule type" value="Genomic_DNA"/>
</dbReference>
<feature type="domain" description="BFD-like [2Fe-2S]-binding" evidence="4">
    <location>
        <begin position="376"/>
        <end position="421"/>
    </location>
</feature>
<dbReference type="RefSeq" id="WP_391935242.1">
    <property type="nucleotide sequence ID" value="NZ_JBIBSM010000009.1"/>
</dbReference>
<feature type="domain" description="FAD/NAD(P)-binding" evidence="5">
    <location>
        <begin position="3"/>
        <end position="250"/>
    </location>
</feature>
<dbReference type="PANTHER" id="PTHR43429">
    <property type="entry name" value="PYRIDINE NUCLEOTIDE-DISULFIDE OXIDOREDUCTASE DOMAIN-CONTAINING"/>
    <property type="match status" value="1"/>
</dbReference>
<dbReference type="InterPro" id="IPR050260">
    <property type="entry name" value="FAD-bd_OxRdtase"/>
</dbReference>
<dbReference type="Gene3D" id="1.10.10.1100">
    <property type="entry name" value="BFD-like [2Fe-2S]-binding domain"/>
    <property type="match status" value="1"/>
</dbReference>
<reference evidence="6 7" key="1">
    <citation type="submission" date="2024-10" db="EMBL/GenBank/DDBJ databases">
        <title>The Natural Products Discovery Center: Release of the First 8490 Sequenced Strains for Exploring Actinobacteria Biosynthetic Diversity.</title>
        <authorList>
            <person name="Kalkreuter E."/>
            <person name="Kautsar S.A."/>
            <person name="Yang D."/>
            <person name="Bader C.D."/>
            <person name="Teijaro C.N."/>
            <person name="Fluegel L."/>
            <person name="Davis C.M."/>
            <person name="Simpson J.R."/>
            <person name="Lauterbach L."/>
            <person name="Steele A.D."/>
            <person name="Gui C."/>
            <person name="Meng S."/>
            <person name="Li G."/>
            <person name="Viehrig K."/>
            <person name="Ye F."/>
            <person name="Su P."/>
            <person name="Kiefer A.F."/>
            <person name="Nichols A."/>
            <person name="Cepeda A.J."/>
            <person name="Yan W."/>
            <person name="Fan B."/>
            <person name="Jiang Y."/>
            <person name="Adhikari A."/>
            <person name="Zheng C.-J."/>
            <person name="Schuster L."/>
            <person name="Cowan T.M."/>
            <person name="Smanski M.J."/>
            <person name="Chevrette M.G."/>
            <person name="De Carvalho L.P.S."/>
            <person name="Shen B."/>
        </authorList>
    </citation>
    <scope>NUCLEOTIDE SEQUENCE [LARGE SCALE GENOMIC DNA]</scope>
    <source>
        <strain evidence="6 7">NPDC015755</strain>
    </source>
</reference>
<dbReference type="InterPro" id="IPR007419">
    <property type="entry name" value="BFD-like_2Fe2S-bd_dom"/>
</dbReference>
<name>A0ABW6YDZ2_9ACTN</name>
<dbReference type="InterPro" id="IPR041854">
    <property type="entry name" value="BFD-like_2Fe2S-bd_dom_sf"/>
</dbReference>
<dbReference type="Proteomes" id="UP001603013">
    <property type="component" value="Unassembled WGS sequence"/>
</dbReference>
<proteinExistence type="predicted"/>
<dbReference type="SUPFAM" id="SSF51905">
    <property type="entry name" value="FAD/NAD(P)-binding domain"/>
    <property type="match status" value="2"/>
</dbReference>
<dbReference type="Pfam" id="PF07992">
    <property type="entry name" value="Pyr_redox_2"/>
    <property type="match status" value="1"/>
</dbReference>
<gene>
    <name evidence="6" type="ORF">ACF05T_18315</name>
</gene>
<evidence type="ECO:0000313" key="6">
    <source>
        <dbReference type="EMBL" id="MFF8278043.1"/>
    </source>
</evidence>
<keyword evidence="3" id="KW-0274">FAD</keyword>
<dbReference type="PRINTS" id="PR00368">
    <property type="entry name" value="FADPNR"/>
</dbReference>
<evidence type="ECO:0000259" key="5">
    <source>
        <dbReference type="Pfam" id="PF07992"/>
    </source>
</evidence>
<organism evidence="6 7">
    <name type="scientific">Streptomyces lateritius</name>
    <dbReference type="NCBI Taxonomy" id="67313"/>
    <lineage>
        <taxon>Bacteria</taxon>
        <taxon>Bacillati</taxon>
        <taxon>Actinomycetota</taxon>
        <taxon>Actinomycetes</taxon>
        <taxon>Kitasatosporales</taxon>
        <taxon>Streptomycetaceae</taxon>
        <taxon>Streptomyces</taxon>
    </lineage>
</organism>